<accession>A0A0E2M509</accession>
<evidence type="ECO:0000313" key="2">
    <source>
        <dbReference type="EMBL" id="ERJ65690.1"/>
    </source>
</evidence>
<organism evidence="2 3">
    <name type="scientific">Porphyromonas gingivalis F0570</name>
    <dbReference type="NCBI Taxonomy" id="1227271"/>
    <lineage>
        <taxon>Bacteria</taxon>
        <taxon>Pseudomonadati</taxon>
        <taxon>Bacteroidota</taxon>
        <taxon>Bacteroidia</taxon>
        <taxon>Bacteroidales</taxon>
        <taxon>Porphyromonadaceae</taxon>
        <taxon>Porphyromonas</taxon>
    </lineage>
</organism>
<evidence type="ECO:0000313" key="3">
    <source>
        <dbReference type="Proteomes" id="UP000016630"/>
    </source>
</evidence>
<dbReference type="HOGENOM" id="CLU_2736629_0_0_10"/>
<evidence type="ECO:0000259" key="1">
    <source>
        <dbReference type="Pfam" id="PF13734"/>
    </source>
</evidence>
<protein>
    <recommendedName>
        <fullName evidence="1">Spi protease inhibitor domain-containing protein</fullName>
    </recommendedName>
</protein>
<dbReference type="Pfam" id="PF13734">
    <property type="entry name" value="Inhibitor_I69"/>
    <property type="match status" value="1"/>
</dbReference>
<dbReference type="EMBL" id="AWUW01000097">
    <property type="protein sequence ID" value="ERJ65690.1"/>
    <property type="molecule type" value="Genomic_DNA"/>
</dbReference>
<sequence length="71" mass="8061">MKRKYTRQLFPDRETLTLSRSALPPAIPASAFNTGDREGFVLVSSGTNVPTQILGYSREERFDYEPAPEQR</sequence>
<dbReference type="SMR" id="A0A0E2M509"/>
<dbReference type="RefSeq" id="WP_004583507.1">
    <property type="nucleotide sequence ID" value="NZ_KI259189.1"/>
</dbReference>
<reference evidence="2 3" key="1">
    <citation type="submission" date="2013-06" db="EMBL/GenBank/DDBJ databases">
        <authorList>
            <person name="Weinstock G."/>
            <person name="Sodergren E."/>
            <person name="Lobos E.A."/>
            <person name="Fulton L."/>
            <person name="Fulton R."/>
            <person name="Courtney L."/>
            <person name="Fronick C."/>
            <person name="O'Laughlin M."/>
            <person name="Godfrey J."/>
            <person name="Wilson R.M."/>
            <person name="Miner T."/>
            <person name="Farmer C."/>
            <person name="Delehaunty K."/>
            <person name="Cordes M."/>
            <person name="Minx P."/>
            <person name="Tomlinson C."/>
            <person name="Chen J."/>
            <person name="Wollam A."/>
            <person name="Pepin K.H."/>
            <person name="Bhonagiri V."/>
            <person name="Zhang X."/>
            <person name="Warren W."/>
            <person name="Mitreva M."/>
            <person name="Mardis E.R."/>
            <person name="Wilson R.K."/>
        </authorList>
    </citation>
    <scope>NUCLEOTIDE SEQUENCE [LARGE SCALE GENOMIC DNA]</scope>
    <source>
        <strain evidence="2 3">F0570</strain>
    </source>
</reference>
<proteinExistence type="predicted"/>
<dbReference type="AlphaFoldDB" id="A0A0E2M509"/>
<gene>
    <name evidence="2" type="ORF">HMPREF1555_01327</name>
</gene>
<comment type="caution">
    <text evidence="2">The sequence shown here is derived from an EMBL/GenBank/DDBJ whole genome shotgun (WGS) entry which is preliminary data.</text>
</comment>
<feature type="domain" description="Spi protease inhibitor" evidence="1">
    <location>
        <begin position="32"/>
        <end position="69"/>
    </location>
</feature>
<dbReference type="Proteomes" id="UP000016630">
    <property type="component" value="Unassembled WGS sequence"/>
</dbReference>
<dbReference type="InterPro" id="IPR025896">
    <property type="entry name" value="Spi_Prtas-inh"/>
</dbReference>
<dbReference type="PATRIC" id="fig|1227271.3.peg.1160"/>
<name>A0A0E2M509_PORGN</name>